<dbReference type="Pfam" id="PF00313">
    <property type="entry name" value="CSD"/>
    <property type="match status" value="1"/>
</dbReference>
<dbReference type="PROSITE" id="PS51857">
    <property type="entry name" value="CSD_2"/>
    <property type="match status" value="1"/>
</dbReference>
<dbReference type="Proteomes" id="UP000305282">
    <property type="component" value="Unassembled WGS sequence"/>
</dbReference>
<dbReference type="InterPro" id="IPR002059">
    <property type="entry name" value="CSP_DNA-bd"/>
</dbReference>
<comment type="caution">
    <text evidence="2">The sequence shown here is derived from an EMBL/GenBank/DDBJ whole genome shotgun (WGS) entry which is preliminary data.</text>
</comment>
<gene>
    <name evidence="2" type="ORF">E7Y31_14370</name>
</gene>
<evidence type="ECO:0000259" key="1">
    <source>
        <dbReference type="PROSITE" id="PS51857"/>
    </source>
</evidence>
<dbReference type="SUPFAM" id="SSF50249">
    <property type="entry name" value="Nucleic acid-binding proteins"/>
    <property type="match status" value="1"/>
</dbReference>
<reference evidence="2 3" key="1">
    <citation type="submission" date="2019-04" db="EMBL/GenBank/DDBJ databases">
        <title>Draft genome sequences for three unisolated Alnus-infective Frankia Sp+ strains, AgTrS, AiOr and AvVan, the first sequenced Frankia strains able to sporulate in-planta.</title>
        <authorList>
            <person name="Bethencourt L."/>
            <person name="Vautrin F."/>
            <person name="Taib N."/>
            <person name="Dubost A."/>
            <person name="Castro-Garcia L."/>
            <person name="Imbaud O."/>
            <person name="Abrouk D."/>
            <person name="Fournier P."/>
            <person name="Briolay J."/>
            <person name="Nguyen A."/>
            <person name="Normand P."/>
            <person name="Fernandez M.P."/>
            <person name="Brochier-Armanet C."/>
            <person name="Herrera-Belaroussi A."/>
        </authorList>
    </citation>
    <scope>NUCLEOTIDE SEQUENCE [LARGE SCALE GENOMIC DNA]</scope>
    <source>
        <strain evidence="2 3">AvVan</strain>
    </source>
</reference>
<dbReference type="EMBL" id="SSXH01000356">
    <property type="protein sequence ID" value="THJ72625.1"/>
    <property type="molecule type" value="Genomic_DNA"/>
</dbReference>
<protein>
    <submittedName>
        <fullName evidence="2">Cold shock domain-containing protein</fullName>
    </submittedName>
</protein>
<dbReference type="Gene3D" id="2.40.50.140">
    <property type="entry name" value="Nucleic acid-binding proteins"/>
    <property type="match status" value="1"/>
</dbReference>
<proteinExistence type="predicted"/>
<accession>A0A4S5EKB5</accession>
<dbReference type="OrthoDB" id="5195005at2"/>
<name>A0A4S5EKB5_9ACTN</name>
<evidence type="ECO:0000313" key="2">
    <source>
        <dbReference type="EMBL" id="THJ72625.1"/>
    </source>
</evidence>
<dbReference type="InterPro" id="IPR012340">
    <property type="entry name" value="NA-bd_OB-fold"/>
</dbReference>
<dbReference type="AlphaFoldDB" id="A0A4S5EKB5"/>
<evidence type="ECO:0000313" key="3">
    <source>
        <dbReference type="Proteomes" id="UP000305282"/>
    </source>
</evidence>
<feature type="domain" description="CSD" evidence="1">
    <location>
        <begin position="11"/>
        <end position="80"/>
    </location>
</feature>
<keyword evidence="3" id="KW-1185">Reference proteome</keyword>
<dbReference type="GO" id="GO:0003676">
    <property type="term" value="F:nucleic acid binding"/>
    <property type="evidence" value="ECO:0007669"/>
    <property type="project" value="InterPro"/>
</dbReference>
<organism evidence="2 3">
    <name type="scientific">Candidatus Frankia alpina</name>
    <dbReference type="NCBI Taxonomy" id="2699483"/>
    <lineage>
        <taxon>Bacteria</taxon>
        <taxon>Bacillati</taxon>
        <taxon>Actinomycetota</taxon>
        <taxon>Actinomycetes</taxon>
        <taxon>Frankiales</taxon>
        <taxon>Frankiaceae</taxon>
        <taxon>Frankia</taxon>
    </lineage>
</organism>
<sequence length="80" mass="8992">MIAVTGDEPAAIRGMVRTYDAERGWGVIDAPEVPGGCWVHYSMIATDGFRELIADRRVTFSWESVANQDGYRFRALTVWP</sequence>